<evidence type="ECO:0000256" key="2">
    <source>
        <dbReference type="ARBA" id="ARBA00022723"/>
    </source>
</evidence>
<dbReference type="SUPFAM" id="SSF57850">
    <property type="entry name" value="RING/U-box"/>
    <property type="match status" value="1"/>
</dbReference>
<dbReference type="InterPro" id="IPR001841">
    <property type="entry name" value="Znf_RING"/>
</dbReference>
<dbReference type="SUPFAM" id="SSF49599">
    <property type="entry name" value="TRAF domain-like"/>
    <property type="match status" value="2"/>
</dbReference>
<accession>A0A6S7HQU2</accession>
<evidence type="ECO:0000256" key="4">
    <source>
        <dbReference type="ARBA" id="ARBA00022833"/>
    </source>
</evidence>
<evidence type="ECO:0000313" key="7">
    <source>
        <dbReference type="Proteomes" id="UP001152795"/>
    </source>
</evidence>
<dbReference type="Gene3D" id="2.120.10.80">
    <property type="entry name" value="Kelch-type beta propeller"/>
    <property type="match status" value="4"/>
</dbReference>
<dbReference type="InterPro" id="IPR011043">
    <property type="entry name" value="Gal_Oxase/kelch_b-propeller"/>
</dbReference>
<feature type="compositionally biased region" description="Polar residues" evidence="5">
    <location>
        <begin position="736"/>
        <end position="754"/>
    </location>
</feature>
<keyword evidence="1" id="KW-0880">Kelch repeat</keyword>
<evidence type="ECO:0000256" key="3">
    <source>
        <dbReference type="ARBA" id="ARBA00022771"/>
    </source>
</evidence>
<dbReference type="GO" id="GO:0008270">
    <property type="term" value="F:zinc ion binding"/>
    <property type="evidence" value="ECO:0007669"/>
    <property type="project" value="UniProtKB-KW"/>
</dbReference>
<dbReference type="SMART" id="SM00612">
    <property type="entry name" value="Kelch"/>
    <property type="match status" value="5"/>
</dbReference>
<keyword evidence="2" id="KW-0479">Metal-binding</keyword>
<dbReference type="Proteomes" id="UP001152795">
    <property type="component" value="Unassembled WGS sequence"/>
</dbReference>
<dbReference type="Gene3D" id="3.30.40.10">
    <property type="entry name" value="Zinc/RING finger domain, C3HC4 (zinc finger)"/>
    <property type="match status" value="3"/>
</dbReference>
<dbReference type="PROSITE" id="PS50089">
    <property type="entry name" value="ZF_RING_2"/>
    <property type="match status" value="1"/>
</dbReference>
<sequence>MANLYQQFQLQRCGHASRGCTSIVRHEALLSHLMECGFAPVQCSHEGCGKTVNRQDLVSHQQNCEFRSVTCEDCHETMRQGDYRKHSCVLLRELADVRGLLREIQGGQLRAGIQPYATQGQQSVNLRQQTSETIQPIAAQGRELIQVEATQMQQIVTRRLTSELMRQPNATPTGPYISPGIFRAACSISSPIQSQPTIDKQILVAGGGHKSYEIFNWSTQKWTLYEDTLFFDHNNAFSFLYDNKIMICGGTHTNRVECLHITNNRSLSTFPAQLPGTDCGKGVLCGDKILTFGQSVSATSLKPPFKTTVLASYNEGGKMACGNGVARVNENTVVLVGGYYQRSRGYSVELKDDVLLYNMTTKQIEELAPLPYQLSDMAVVVRNDNIIILGGKKNQYDVCNDVLMYNIISQQCSRLPSMLEKRLRCAAVIMGDTIIVMGGNSVDGITAMMALPERPAIPITVEYLTCCCIAMASASSTQNDSNTAYFDHFTCNLCFEVLQEPVQCVRNEHYFCKKCITKHLTRSQTCPVCQNALTPETLRPISRIVANLLQQFHSPRCRYASRGCTSAVRHEALLSHHEECGFAPVQCSHEGCQATVDRQDLVSHQQSCEFRSITCEDCHKSMRQQEYEKHGCVLRKELNENKRGLVEMQKILREIQDEQRQQGVEMRQMAKDLRQPRATQGQQSGNLEQQASELKQPSGTQRQQSGNLGQHASETILPNSSQSDNTWQQERELGQPSATQPQQANNCVPTQSQAPSDRQIFVSCGRSSHEIFNWSTQQWSLHNHPLFFDHIDGFLFVYDNKMMICGGTDTNRVECLDITNNRPASTFPAQLPAIQCGKGVLCGDKILTFGESVSGTSLKPEFETTVLVPYEDGRKLSSYGVACVNENAVVIVGGYYEYPKSPNRPYPYGYRVLKEDVLLYNPTTNVLKKLAPLPYQLSDMAVVVQDDNIIILGGHQQFSPCNDVLKYNITNQQCSRLPSMLEKRPRCAAVIMGDTIIAIGGSTKDRRSNDVAIKTAECLVLGEDTWKELPQMHFGRYGATACLLL</sequence>
<proteinExistence type="predicted"/>
<dbReference type="AlphaFoldDB" id="A0A6S7HQU2"/>
<dbReference type="InterPro" id="IPR006652">
    <property type="entry name" value="Kelch_1"/>
</dbReference>
<keyword evidence="7" id="KW-1185">Reference proteome</keyword>
<keyword evidence="6" id="KW-0436">Ligase</keyword>
<dbReference type="InterPro" id="IPR015915">
    <property type="entry name" value="Kelch-typ_b-propeller"/>
</dbReference>
<dbReference type="OrthoDB" id="1630758at2759"/>
<dbReference type="PANTHER" id="PTHR45632">
    <property type="entry name" value="LD33804P"/>
    <property type="match status" value="1"/>
</dbReference>
<dbReference type="EMBL" id="CACRXK020003046">
    <property type="protein sequence ID" value="CAB3997191.1"/>
    <property type="molecule type" value="Genomic_DNA"/>
</dbReference>
<feature type="compositionally biased region" description="Polar residues" evidence="5">
    <location>
        <begin position="677"/>
        <end position="728"/>
    </location>
</feature>
<protein>
    <submittedName>
        <fullName evidence="6">E3 ubiquitin- ligase NRDP1</fullName>
    </submittedName>
</protein>
<comment type="caution">
    <text evidence="6">The sequence shown here is derived from an EMBL/GenBank/DDBJ whole genome shotgun (WGS) entry which is preliminary data.</text>
</comment>
<organism evidence="6 7">
    <name type="scientific">Paramuricea clavata</name>
    <name type="common">Red gorgonian</name>
    <name type="synonym">Violescent sea-whip</name>
    <dbReference type="NCBI Taxonomy" id="317549"/>
    <lineage>
        <taxon>Eukaryota</taxon>
        <taxon>Metazoa</taxon>
        <taxon>Cnidaria</taxon>
        <taxon>Anthozoa</taxon>
        <taxon>Octocorallia</taxon>
        <taxon>Malacalcyonacea</taxon>
        <taxon>Plexauridae</taxon>
        <taxon>Paramuricea</taxon>
    </lineage>
</organism>
<dbReference type="InterPro" id="IPR001293">
    <property type="entry name" value="Znf_TRAF"/>
</dbReference>
<dbReference type="PROSITE" id="PS50145">
    <property type="entry name" value="ZF_TRAF"/>
    <property type="match status" value="2"/>
</dbReference>
<dbReference type="Pfam" id="PF01344">
    <property type="entry name" value="Kelch_1"/>
    <property type="match status" value="3"/>
</dbReference>
<keyword evidence="4" id="KW-0862">Zinc</keyword>
<dbReference type="SUPFAM" id="SSF50965">
    <property type="entry name" value="Galactose oxidase, central domain"/>
    <property type="match status" value="2"/>
</dbReference>
<dbReference type="Pfam" id="PF02176">
    <property type="entry name" value="zf-TRAF"/>
    <property type="match status" value="2"/>
</dbReference>
<keyword evidence="3" id="KW-0863">Zinc-finger</keyword>
<dbReference type="Pfam" id="PF13923">
    <property type="entry name" value="zf-C3HC4_2"/>
    <property type="match status" value="1"/>
</dbReference>
<feature type="region of interest" description="Disordered" evidence="5">
    <location>
        <begin position="662"/>
        <end position="754"/>
    </location>
</feature>
<gene>
    <name evidence="6" type="ORF">PACLA_8A018103</name>
</gene>
<dbReference type="GO" id="GO:0016874">
    <property type="term" value="F:ligase activity"/>
    <property type="evidence" value="ECO:0007669"/>
    <property type="project" value="UniProtKB-KW"/>
</dbReference>
<evidence type="ECO:0000313" key="6">
    <source>
        <dbReference type="EMBL" id="CAB3997191.1"/>
    </source>
</evidence>
<name>A0A6S7HQU2_PARCT</name>
<reference evidence="6" key="1">
    <citation type="submission" date="2020-04" db="EMBL/GenBank/DDBJ databases">
        <authorList>
            <person name="Alioto T."/>
            <person name="Alioto T."/>
            <person name="Gomez Garrido J."/>
        </authorList>
    </citation>
    <scope>NUCLEOTIDE SEQUENCE</scope>
    <source>
        <strain evidence="6">A484AB</strain>
    </source>
</reference>
<evidence type="ECO:0000256" key="1">
    <source>
        <dbReference type="ARBA" id="ARBA00022441"/>
    </source>
</evidence>
<dbReference type="InterPro" id="IPR013083">
    <property type="entry name" value="Znf_RING/FYVE/PHD"/>
</dbReference>
<evidence type="ECO:0000256" key="5">
    <source>
        <dbReference type="SAM" id="MobiDB-lite"/>
    </source>
</evidence>
<dbReference type="SUPFAM" id="SSF117281">
    <property type="entry name" value="Kelch motif"/>
    <property type="match status" value="1"/>
</dbReference>